<feature type="compositionally biased region" description="Low complexity" evidence="1">
    <location>
        <begin position="215"/>
        <end position="228"/>
    </location>
</feature>
<dbReference type="EMBL" id="BJWL01000442">
    <property type="protein sequence ID" value="GFS44928.1"/>
    <property type="molecule type" value="Genomic_DNA"/>
</dbReference>
<organism evidence="2 3">
    <name type="scientific">Actinidia rufa</name>
    <dbReference type="NCBI Taxonomy" id="165716"/>
    <lineage>
        <taxon>Eukaryota</taxon>
        <taxon>Viridiplantae</taxon>
        <taxon>Streptophyta</taxon>
        <taxon>Embryophyta</taxon>
        <taxon>Tracheophyta</taxon>
        <taxon>Spermatophyta</taxon>
        <taxon>Magnoliopsida</taxon>
        <taxon>eudicotyledons</taxon>
        <taxon>Gunneridae</taxon>
        <taxon>Pentapetalae</taxon>
        <taxon>asterids</taxon>
        <taxon>Ericales</taxon>
        <taxon>Actinidiaceae</taxon>
        <taxon>Actinidia</taxon>
    </lineage>
</organism>
<accession>A0A7J0DXR0</accession>
<feature type="compositionally biased region" description="Acidic residues" evidence="1">
    <location>
        <begin position="319"/>
        <end position="348"/>
    </location>
</feature>
<reference evidence="3" key="1">
    <citation type="submission" date="2019-07" db="EMBL/GenBank/DDBJ databases">
        <title>De Novo Assembly of kiwifruit Actinidia rufa.</title>
        <authorList>
            <person name="Sugita-Konishi S."/>
            <person name="Sato K."/>
            <person name="Mori E."/>
            <person name="Abe Y."/>
            <person name="Kisaki G."/>
            <person name="Hamano K."/>
            <person name="Suezawa K."/>
            <person name="Otani M."/>
            <person name="Fukuda T."/>
            <person name="Manabe T."/>
            <person name="Gomi K."/>
            <person name="Tabuchi M."/>
            <person name="Akimitsu K."/>
            <person name="Kataoka I."/>
        </authorList>
    </citation>
    <scope>NUCLEOTIDE SEQUENCE [LARGE SCALE GENOMIC DNA]</scope>
    <source>
        <strain evidence="3">cv. Fuchu</strain>
    </source>
</reference>
<name>A0A7J0DXR0_9ERIC</name>
<sequence>MTQDELDRLIESCSILSGIQIRLPEVAFYEATFLTGLCLSIYPTIKRILHFYNICHAQLVPNEWRSVLDSGWLCFKARPKKTLLGGKRYNKPPVLSKIKQDRLDGILNSLVEGDLFTIKEVLESKSFPRSFGLGPRSLASSCGDNTKDKLTGSASLVVGDEAVSRRINLNKLAQLAEGSRSGSPTERLTPVEKGASEVKKKGSMPPPKAEKKGSSAKASIKSRATSSAVANRGAVPAVAPGEGTSANPGAVLGLKASMLVNPAVEELKKTKEDRDATIERLVKKMIEMKKKEALIKMQIGRLHPDLDIQGMGIDAEMLEKEEEDEEDEEEPGKEKEEEEKEGEPDNPY</sequence>
<feature type="region of interest" description="Disordered" evidence="1">
    <location>
        <begin position="176"/>
        <end position="231"/>
    </location>
</feature>
<proteinExistence type="predicted"/>
<gene>
    <name evidence="2" type="ORF">Acr_00g0092960</name>
</gene>
<evidence type="ECO:0000256" key="1">
    <source>
        <dbReference type="SAM" id="MobiDB-lite"/>
    </source>
</evidence>
<keyword evidence="3" id="KW-1185">Reference proteome</keyword>
<protein>
    <submittedName>
        <fullName evidence="2">Uncharacterized protein</fullName>
    </submittedName>
</protein>
<dbReference type="AlphaFoldDB" id="A0A7J0DXR0"/>
<evidence type="ECO:0000313" key="3">
    <source>
        <dbReference type="Proteomes" id="UP000585474"/>
    </source>
</evidence>
<feature type="region of interest" description="Disordered" evidence="1">
    <location>
        <begin position="312"/>
        <end position="348"/>
    </location>
</feature>
<dbReference type="Proteomes" id="UP000585474">
    <property type="component" value="Unassembled WGS sequence"/>
</dbReference>
<comment type="caution">
    <text evidence="2">The sequence shown here is derived from an EMBL/GenBank/DDBJ whole genome shotgun (WGS) entry which is preliminary data.</text>
</comment>
<evidence type="ECO:0000313" key="2">
    <source>
        <dbReference type="EMBL" id="GFS44928.1"/>
    </source>
</evidence>
<dbReference type="OrthoDB" id="685909at2759"/>